<evidence type="ECO:0000313" key="1">
    <source>
        <dbReference type="EMBL" id="EKX36181.1"/>
    </source>
</evidence>
<evidence type="ECO:0000313" key="3">
    <source>
        <dbReference type="Proteomes" id="UP000011087"/>
    </source>
</evidence>
<dbReference type="EMBL" id="JH993078">
    <property type="protein sequence ID" value="EKX36181.1"/>
    <property type="molecule type" value="Genomic_DNA"/>
</dbReference>
<protein>
    <submittedName>
        <fullName evidence="1 2">Uncharacterized protein</fullName>
    </submittedName>
</protein>
<dbReference type="RefSeq" id="XP_005823161.1">
    <property type="nucleotide sequence ID" value="XM_005823104.1"/>
</dbReference>
<dbReference type="Proteomes" id="UP000011087">
    <property type="component" value="Unassembled WGS sequence"/>
</dbReference>
<gene>
    <name evidence="1" type="ORF">GUITHDRAFT_145992</name>
</gene>
<dbReference type="EnsemblProtists" id="EKX36181">
    <property type="protein sequence ID" value="EKX36181"/>
    <property type="gene ID" value="GUITHDRAFT_145992"/>
</dbReference>
<dbReference type="PaxDb" id="55529-EKX36181"/>
<proteinExistence type="predicted"/>
<reference evidence="2" key="3">
    <citation type="submission" date="2016-03" db="UniProtKB">
        <authorList>
            <consortium name="EnsemblProtists"/>
        </authorList>
    </citation>
    <scope>IDENTIFICATION</scope>
</reference>
<dbReference type="GeneID" id="17292932"/>
<reference evidence="3" key="2">
    <citation type="submission" date="2012-11" db="EMBL/GenBank/DDBJ databases">
        <authorList>
            <person name="Kuo A."/>
            <person name="Curtis B.A."/>
            <person name="Tanifuji G."/>
            <person name="Burki F."/>
            <person name="Gruber A."/>
            <person name="Irimia M."/>
            <person name="Maruyama S."/>
            <person name="Arias M.C."/>
            <person name="Ball S.G."/>
            <person name="Gile G.H."/>
            <person name="Hirakawa Y."/>
            <person name="Hopkins J.F."/>
            <person name="Rensing S.A."/>
            <person name="Schmutz J."/>
            <person name="Symeonidi A."/>
            <person name="Elias M."/>
            <person name="Eveleigh R.J."/>
            <person name="Herman E.K."/>
            <person name="Klute M.J."/>
            <person name="Nakayama T."/>
            <person name="Obornik M."/>
            <person name="Reyes-Prieto A."/>
            <person name="Armbrust E.V."/>
            <person name="Aves S.J."/>
            <person name="Beiko R.G."/>
            <person name="Coutinho P."/>
            <person name="Dacks J.B."/>
            <person name="Durnford D.G."/>
            <person name="Fast N.M."/>
            <person name="Green B.R."/>
            <person name="Grisdale C."/>
            <person name="Hempe F."/>
            <person name="Henrissat B."/>
            <person name="Hoppner M.P."/>
            <person name="Ishida K.-I."/>
            <person name="Kim E."/>
            <person name="Koreny L."/>
            <person name="Kroth P.G."/>
            <person name="Liu Y."/>
            <person name="Malik S.-B."/>
            <person name="Maier U.G."/>
            <person name="McRose D."/>
            <person name="Mock T."/>
            <person name="Neilson J.A."/>
            <person name="Onodera N.T."/>
            <person name="Poole A.M."/>
            <person name="Pritham E.J."/>
            <person name="Richards T.A."/>
            <person name="Rocap G."/>
            <person name="Roy S.W."/>
            <person name="Sarai C."/>
            <person name="Schaack S."/>
            <person name="Shirato S."/>
            <person name="Slamovits C.H."/>
            <person name="Spencer D.F."/>
            <person name="Suzuki S."/>
            <person name="Worden A.Z."/>
            <person name="Zauner S."/>
            <person name="Barry K."/>
            <person name="Bell C."/>
            <person name="Bharti A.K."/>
            <person name="Crow J.A."/>
            <person name="Grimwood J."/>
            <person name="Kramer R."/>
            <person name="Lindquist E."/>
            <person name="Lucas S."/>
            <person name="Salamov A."/>
            <person name="McFadden G.I."/>
            <person name="Lane C.E."/>
            <person name="Keeling P.J."/>
            <person name="Gray M.W."/>
            <person name="Grigoriev I.V."/>
            <person name="Archibald J.M."/>
        </authorList>
    </citation>
    <scope>NUCLEOTIDE SEQUENCE</scope>
    <source>
        <strain evidence="3">CCMP2712</strain>
    </source>
</reference>
<organism evidence="1">
    <name type="scientific">Guillardia theta (strain CCMP2712)</name>
    <name type="common">Cryptophyte</name>
    <dbReference type="NCBI Taxonomy" id="905079"/>
    <lineage>
        <taxon>Eukaryota</taxon>
        <taxon>Cryptophyceae</taxon>
        <taxon>Pyrenomonadales</taxon>
        <taxon>Geminigeraceae</taxon>
        <taxon>Guillardia</taxon>
    </lineage>
</organism>
<name>L1IIW7_GUITC</name>
<dbReference type="KEGG" id="gtt:GUITHDRAFT_145992"/>
<sequence length="727" mass="82567">MNALHPLDLPTEPLQEYPEEEKAFIIPTEKLSVISSASIPVDPVEHGLRVLYRCLLSTPFFAVVQQTFFRGNVTCADVMLETDRSKIRKVEVADLRAFVRKYLDPLRSFHFGCEYNHPIHRERIMTHGFAPAFRVLSLDIDSAMSVEPFWKQQAFMTCLLANAVLRRFMPAEATERHVLVCFTGGGWHVYFACARLAKSQARWAIVENISRASLFATERGGGSNPRFRRDREGFLQLPFGCEWVDGDLLHRRVDEAPDVVWKSREDIALLVDNLGYFLRDTQGRHREWLGEKGPIVSVLRSVRHIPHTLDVKERLDGLVREVREGRVRLLGPLFSSLSRISQFENMQARRSCVADAAWLKGAVMYACISHDCFVSGYHVDQNCGQMQQMLRGPLSAKVRASGGCFLSYPIGNLSEVLQATYREAVVRVTDLSDTYDIEKQPVLKKGLASVGKAGVLGKLDLENVNVIVKEFDPYVARDAVFVIHLEVLRFPLVAKVQFAFVVHLGCERDFGSLTLAITSPGMSWNSLEEFISFFIASQECAPLPVLTLHEESGEDRVTNGFDLLFEMIRQSIYSSAAFSDEERDAMKRKKLDLLRRLRAALKDIDTGCSPELPPWEWTDASKERVYQEMCRYLRDLAKVYAMHEEIDLRFAPMADIHPSHPVNTAAADHFLALCRLTKMDSPDWASGAPDEFRKHLDVGLEDLARRPYWLNVCIHAYKIRLEEAGLV</sequence>
<accession>L1IIW7</accession>
<evidence type="ECO:0000313" key="2">
    <source>
        <dbReference type="EnsemblProtists" id="EKX36181"/>
    </source>
</evidence>
<dbReference type="AlphaFoldDB" id="L1IIW7"/>
<dbReference type="HOGENOM" id="CLU_381055_0_0_1"/>
<keyword evidence="3" id="KW-1185">Reference proteome</keyword>
<reference evidence="1 3" key="1">
    <citation type="journal article" date="2012" name="Nature">
        <title>Algal genomes reveal evolutionary mosaicism and the fate of nucleomorphs.</title>
        <authorList>
            <consortium name="DOE Joint Genome Institute"/>
            <person name="Curtis B.A."/>
            <person name="Tanifuji G."/>
            <person name="Burki F."/>
            <person name="Gruber A."/>
            <person name="Irimia M."/>
            <person name="Maruyama S."/>
            <person name="Arias M.C."/>
            <person name="Ball S.G."/>
            <person name="Gile G.H."/>
            <person name="Hirakawa Y."/>
            <person name="Hopkins J.F."/>
            <person name="Kuo A."/>
            <person name="Rensing S.A."/>
            <person name="Schmutz J."/>
            <person name="Symeonidi A."/>
            <person name="Elias M."/>
            <person name="Eveleigh R.J."/>
            <person name="Herman E.K."/>
            <person name="Klute M.J."/>
            <person name="Nakayama T."/>
            <person name="Obornik M."/>
            <person name="Reyes-Prieto A."/>
            <person name="Armbrust E.V."/>
            <person name="Aves S.J."/>
            <person name="Beiko R.G."/>
            <person name="Coutinho P."/>
            <person name="Dacks J.B."/>
            <person name="Durnford D.G."/>
            <person name="Fast N.M."/>
            <person name="Green B.R."/>
            <person name="Grisdale C.J."/>
            <person name="Hempel F."/>
            <person name="Henrissat B."/>
            <person name="Hoppner M.P."/>
            <person name="Ishida K."/>
            <person name="Kim E."/>
            <person name="Koreny L."/>
            <person name="Kroth P.G."/>
            <person name="Liu Y."/>
            <person name="Malik S.B."/>
            <person name="Maier U.G."/>
            <person name="McRose D."/>
            <person name="Mock T."/>
            <person name="Neilson J.A."/>
            <person name="Onodera N.T."/>
            <person name="Poole A.M."/>
            <person name="Pritham E.J."/>
            <person name="Richards T.A."/>
            <person name="Rocap G."/>
            <person name="Roy S.W."/>
            <person name="Sarai C."/>
            <person name="Schaack S."/>
            <person name="Shirato S."/>
            <person name="Slamovits C.H."/>
            <person name="Spencer D.F."/>
            <person name="Suzuki S."/>
            <person name="Worden A.Z."/>
            <person name="Zauner S."/>
            <person name="Barry K."/>
            <person name="Bell C."/>
            <person name="Bharti A.K."/>
            <person name="Crow J.A."/>
            <person name="Grimwood J."/>
            <person name="Kramer R."/>
            <person name="Lindquist E."/>
            <person name="Lucas S."/>
            <person name="Salamov A."/>
            <person name="McFadden G.I."/>
            <person name="Lane C.E."/>
            <person name="Keeling P.J."/>
            <person name="Gray M.W."/>
            <person name="Grigoriev I.V."/>
            <person name="Archibald J.M."/>
        </authorList>
    </citation>
    <scope>NUCLEOTIDE SEQUENCE</scope>
    <source>
        <strain evidence="1 3">CCMP2712</strain>
    </source>
</reference>